<comment type="caution">
    <text evidence="8">The sequence shown here is derived from an EMBL/GenBank/DDBJ whole genome shotgun (WGS) entry which is preliminary data.</text>
</comment>
<evidence type="ECO:0000313" key="9">
    <source>
        <dbReference type="Proteomes" id="UP000772812"/>
    </source>
</evidence>
<sequence>MKKIYALVFVSAVVAVSFLYFFRNEQLKGIILDASYPVFKMADTVEEFFLSVFKHFQSQSSIIEENRQLEKKIELLKARIIQLKKVEAENKKLKRLLQFTDKYPDYKLKVARIIGYSPDNWRDFVIVDAGSFDGIKKGDLVVANGLLLGQVYQVGAFSSSVILVSDKNFRISARCRKTGEFVFFQGKDRKEGRLMFVKPEQDIRIGDVVETEGFEKVPSGVPIGKIKSVSYVEGNFYKNVTVSLSLNPYSIEYVVIFSGKK</sequence>
<protein>
    <recommendedName>
        <fullName evidence="2">Cell shape-determining protein MreC</fullName>
    </recommendedName>
    <alternativeName>
        <fullName evidence="4">Cell shape protein MreC</fullName>
    </alternativeName>
</protein>
<dbReference type="InterPro" id="IPR042175">
    <property type="entry name" value="Cell/Rod_MreC_2"/>
</dbReference>
<dbReference type="PIRSF" id="PIRSF038471">
    <property type="entry name" value="MreC"/>
    <property type="match status" value="1"/>
</dbReference>
<feature type="coiled-coil region" evidence="5">
    <location>
        <begin position="59"/>
        <end position="96"/>
    </location>
</feature>
<feature type="transmembrane region" description="Helical" evidence="6">
    <location>
        <begin position="6"/>
        <end position="22"/>
    </location>
</feature>
<feature type="domain" description="Rod shape-determining protein MreC beta-barrel core" evidence="7">
    <location>
        <begin position="113"/>
        <end position="257"/>
    </location>
</feature>
<dbReference type="InterPro" id="IPR055342">
    <property type="entry name" value="MreC_beta-barrel_core"/>
</dbReference>
<dbReference type="RefSeq" id="WP_200674599.1">
    <property type="nucleotide sequence ID" value="NZ_JAACYA010000002.1"/>
</dbReference>
<keyword evidence="6" id="KW-1133">Transmembrane helix</keyword>
<dbReference type="Pfam" id="PF04085">
    <property type="entry name" value="MreC"/>
    <property type="match status" value="1"/>
</dbReference>
<dbReference type="PANTHER" id="PTHR34138">
    <property type="entry name" value="CELL SHAPE-DETERMINING PROTEIN MREC"/>
    <property type="match status" value="1"/>
</dbReference>
<dbReference type="InterPro" id="IPR042177">
    <property type="entry name" value="Cell/Rod_1"/>
</dbReference>
<name>A0ABS1GJR7_9AQUI</name>
<evidence type="ECO:0000256" key="2">
    <source>
        <dbReference type="ARBA" id="ARBA00013855"/>
    </source>
</evidence>
<evidence type="ECO:0000256" key="5">
    <source>
        <dbReference type="SAM" id="Coils"/>
    </source>
</evidence>
<keyword evidence="9" id="KW-1185">Reference proteome</keyword>
<gene>
    <name evidence="8" type="primary">mreC</name>
    <name evidence="8" type="ORF">GWK41_08790</name>
</gene>
<evidence type="ECO:0000313" key="8">
    <source>
        <dbReference type="EMBL" id="MBK3333166.1"/>
    </source>
</evidence>
<dbReference type="Gene3D" id="2.40.10.340">
    <property type="entry name" value="Rod shape-determining protein MreC, domain 1"/>
    <property type="match status" value="1"/>
</dbReference>
<keyword evidence="5" id="KW-0175">Coiled coil</keyword>
<dbReference type="Proteomes" id="UP000772812">
    <property type="component" value="Unassembled WGS sequence"/>
</dbReference>
<organism evidence="8 9">
    <name type="scientific">Persephonella atlantica</name>
    <dbReference type="NCBI Taxonomy" id="2699429"/>
    <lineage>
        <taxon>Bacteria</taxon>
        <taxon>Pseudomonadati</taxon>
        <taxon>Aquificota</taxon>
        <taxon>Aquificia</taxon>
        <taxon>Aquificales</taxon>
        <taxon>Hydrogenothermaceae</taxon>
        <taxon>Persephonella</taxon>
    </lineage>
</organism>
<evidence type="ECO:0000256" key="1">
    <source>
        <dbReference type="ARBA" id="ARBA00009369"/>
    </source>
</evidence>
<keyword evidence="6" id="KW-0812">Transmembrane</keyword>
<accession>A0ABS1GJR7</accession>
<reference evidence="8 9" key="1">
    <citation type="journal article" date="2021" name="Syst. Appl. Microbiol.">
        <title>Persephonella atlantica sp. nov.: How to adapt to physico-chemical gradients in high temperature hydrothermal habitats.</title>
        <authorList>
            <person name="Francois D.X."/>
            <person name="Godfroy A."/>
            <person name="Mathien C."/>
            <person name="Aube J."/>
            <person name="Cathalot C."/>
            <person name="Lesongeur F."/>
            <person name="L'Haridon S."/>
            <person name="Philippon X."/>
            <person name="Roussel E.G."/>
        </authorList>
    </citation>
    <scope>NUCLEOTIDE SEQUENCE [LARGE SCALE GENOMIC DNA]</scope>
    <source>
        <strain evidence="8 9">MO1340</strain>
    </source>
</reference>
<dbReference type="Gene3D" id="2.40.10.350">
    <property type="entry name" value="Rod shape-determining protein MreC, domain 2"/>
    <property type="match status" value="1"/>
</dbReference>
<evidence type="ECO:0000256" key="6">
    <source>
        <dbReference type="SAM" id="Phobius"/>
    </source>
</evidence>
<dbReference type="PANTHER" id="PTHR34138:SF1">
    <property type="entry name" value="CELL SHAPE-DETERMINING PROTEIN MREC"/>
    <property type="match status" value="1"/>
</dbReference>
<evidence type="ECO:0000259" key="7">
    <source>
        <dbReference type="Pfam" id="PF04085"/>
    </source>
</evidence>
<proteinExistence type="inferred from homology"/>
<keyword evidence="3" id="KW-0133">Cell shape</keyword>
<dbReference type="NCBIfam" id="TIGR00219">
    <property type="entry name" value="mreC"/>
    <property type="match status" value="1"/>
</dbReference>
<comment type="similarity">
    <text evidence="1">Belongs to the MreC family.</text>
</comment>
<evidence type="ECO:0000256" key="4">
    <source>
        <dbReference type="ARBA" id="ARBA00032089"/>
    </source>
</evidence>
<dbReference type="InterPro" id="IPR007221">
    <property type="entry name" value="MreC"/>
</dbReference>
<evidence type="ECO:0000256" key="3">
    <source>
        <dbReference type="ARBA" id="ARBA00022960"/>
    </source>
</evidence>
<dbReference type="EMBL" id="JAACYA010000002">
    <property type="protein sequence ID" value="MBK3333166.1"/>
    <property type="molecule type" value="Genomic_DNA"/>
</dbReference>
<keyword evidence="6" id="KW-0472">Membrane</keyword>